<dbReference type="InterPro" id="IPR019734">
    <property type="entry name" value="TPR_rpt"/>
</dbReference>
<dbReference type="SUPFAM" id="SSF48452">
    <property type="entry name" value="TPR-like"/>
    <property type="match status" value="3"/>
</dbReference>
<dbReference type="GO" id="GO:0006011">
    <property type="term" value="P:UDP-alpha-D-glucose metabolic process"/>
    <property type="evidence" value="ECO:0007669"/>
    <property type="project" value="InterPro"/>
</dbReference>
<evidence type="ECO:0000256" key="3">
    <source>
        <dbReference type="ARBA" id="ARBA00022729"/>
    </source>
</evidence>
<dbReference type="GO" id="GO:0019867">
    <property type="term" value="C:outer membrane"/>
    <property type="evidence" value="ECO:0007669"/>
    <property type="project" value="InterPro"/>
</dbReference>
<evidence type="ECO:0000256" key="2">
    <source>
        <dbReference type="ARBA" id="ARBA00005186"/>
    </source>
</evidence>
<keyword evidence="6" id="KW-0135">Cellulose biosynthesis</keyword>
<keyword evidence="8" id="KW-0808">Transferase</keyword>
<dbReference type="SMART" id="SM00028">
    <property type="entry name" value="TPR"/>
    <property type="match status" value="4"/>
</dbReference>
<dbReference type="Pfam" id="PF14559">
    <property type="entry name" value="TPR_19"/>
    <property type="match status" value="2"/>
</dbReference>
<dbReference type="Gene3D" id="1.25.40.10">
    <property type="entry name" value="Tetratricopeptide repeat domain"/>
    <property type="match status" value="4"/>
</dbReference>
<dbReference type="GO" id="GO:0030244">
    <property type="term" value="P:cellulose biosynthetic process"/>
    <property type="evidence" value="ECO:0007669"/>
    <property type="project" value="UniProtKB-KW"/>
</dbReference>
<dbReference type="EMBL" id="CAPB01000041">
    <property type="protein sequence ID" value="CCO95635.1"/>
    <property type="molecule type" value="Genomic_DNA"/>
</dbReference>
<keyword evidence="5" id="KW-0802">TPR repeat</keyword>
<evidence type="ECO:0000313" key="9">
    <source>
        <dbReference type="Proteomes" id="UP000013111"/>
    </source>
</evidence>
<dbReference type="InterPro" id="IPR008410">
    <property type="entry name" value="BCSC_C"/>
</dbReference>
<gene>
    <name evidence="8" type="primary">bcsC</name>
    <name evidence="8" type="ORF">BN437_3737</name>
</gene>
<comment type="function">
    <text evidence="1">Required for maximal bacterial cellulose synthesis.</text>
</comment>
<comment type="pathway">
    <text evidence="2">Glycan metabolism; bacterial cellulose biosynthesis.</text>
</comment>
<evidence type="ECO:0000256" key="1">
    <source>
        <dbReference type="ARBA" id="ARBA00003476"/>
    </source>
</evidence>
<dbReference type="RefSeq" id="WP_004161057.1">
    <property type="nucleotide sequence ID" value="NZ_BAYW01000001.1"/>
</dbReference>
<reference evidence="8 9" key="2">
    <citation type="submission" date="2013-04" db="EMBL/GenBank/DDBJ databases">
        <title>Comparative genomics of 12 strains of Erwinia amylovora identifies a pan-genome with a large conserved core and provides insights into host specificity.</title>
        <authorList>
            <person name="Mann R.A."/>
            <person name="Smits T.H.M."/>
            <person name="Buehlmann A."/>
            <person name="Blom J."/>
            <person name="Goesmann A."/>
            <person name="Frey J.E."/>
            <person name="Plummer K.M."/>
            <person name="Beer S.V."/>
            <person name="Luck J."/>
            <person name="Duffy B."/>
            <person name="Rodoni B."/>
        </authorList>
    </citation>
    <scope>NUCLEOTIDE SEQUENCE [LARGE SCALE GENOMIC DNA]</scope>
    <source>
        <strain evidence="9">CFBP 1232</strain>
    </source>
</reference>
<evidence type="ECO:0000313" key="8">
    <source>
        <dbReference type="EMBL" id="CCO95635.1"/>
    </source>
</evidence>
<dbReference type="EC" id="2.4.1.12" evidence="8"/>
<evidence type="ECO:0000256" key="4">
    <source>
        <dbReference type="ARBA" id="ARBA00022737"/>
    </source>
</evidence>
<sequence>MHGAVCIHWTNFVLLTRKKTMKNKPVQFTGRARQRWLSSSSLALSMLTFAALAVDNNPALQALFEQADYWHQKSHDDLAREALQKVLMVDGSNVQALYLMALWSQQRGNASEAATWRNRLSQVSPQDPRLVSLDNARQLQTLPAAQLALARQQARSGNTAAALQTWRNTFSGNQPPASVAAEYYLTMAGDRRLLPQAVDNLRQFSASHPQDIGGKLALGKALTYQDATRREGLQVLEGLADGNAEADRSLRQALLWLGPQPGDAPLYRNFQQRHPQDQTVTDYYRKNVTAAEKGEGFSALNSGDIAGAQSAFDQVLQSNPQDADALAGLGYAAQRSGHDSQAAEYLQRAANLGGSDSQQRQQQADDARFYARLASARQALKSGDSAQALSLSAPLTQAEGEKGTAAKLFYADVLRRENQPGQAEQTYRAVLATDAANRQAQEGLFYVLRQQNRTAEANTLLASLPASVRQAVTPRPLATSDPLRREAQQRLAAGDAQRAIGILQQGVQRFPGDGWLRLDLARIYQQQGNAAAAADVMQPAFRPAASGNEIYAAALFASENGAWSQAQSLLSRIPSRSQNADMRTLAQRVNFNQQMAVARRYLAQGFPAAADNTLRALAVNPPYNPVDAGKLAAGLAQAGDLPTAVSVVRSNMQRGVQGNVGDYAAQLAVLEQAGLGAEAQSFINNPELQARSTRAQLAGVLNGALINQVDELRTRKQYAAAYDKLIGALQQDPQNSDLMFAMARLYQSGKMNKEAAVVYDYLMTRDTPGQEAREGAINSALSLNDVAKARELAAGLRGEPSAQRLLLMARVSEADGDRSQALSYLRRAKGKMIGLQGSPAAMGGLALADNPFINRTTLSAAPSPSIYGHAMPWQQAPDARDYRSIDGVSVPQVASAQDQTLRQIDTMMDSLQTESGTWVQAGVQIRGRDGEEGLSQLNESKAPLTWSSSPLGDMRVDFTVTPMTLSAGSASGDAYRRLGSGAAGVAVANQIQNIKNEQDHLKALRATDSANGNTDGVTAFNAANPDVAAALDGLNGINAADYNPFTNGGMSHLNAINNNAALKNYLAASSRKADVDRASTDASDSQTASGVELNLALSGDGYRIDLGSTPLGQELSTLVGGIKWSPKLTDYLTLILTGERRAVTDSLLSYVGVKDPYSGKSWGRVSKNGANALLSYDDGDAGFYAGAGGYGYTGENVASNSALMANAGAYVRPFHYSDRELKTGMNISWMDFSKNLSGFSLGQGGYFSPQNYISVSLPVDFSQTYDDLRVRLGGSVGYQSYTQNSSAYFPNNSDYQSLLQEMVTAGYAKEAYFSGSSKSGIGYNLHAGADYKINKNVSLGGQLGYDTFGDYNESTAQLYLRYMLGGK</sequence>
<keyword evidence="4" id="KW-0677">Repeat</keyword>
<comment type="caution">
    <text evidence="8">The sequence shown here is derived from an EMBL/GenBank/DDBJ whole genome shotgun (WGS) entry which is preliminary data.</text>
</comment>
<proteinExistence type="predicted"/>
<evidence type="ECO:0000256" key="6">
    <source>
        <dbReference type="ARBA" id="ARBA00022916"/>
    </source>
</evidence>
<evidence type="ECO:0000259" key="7">
    <source>
        <dbReference type="Pfam" id="PF05420"/>
    </source>
</evidence>
<dbReference type="UniPathway" id="UPA00694"/>
<dbReference type="Pfam" id="PF05420">
    <property type="entry name" value="BCSC_C"/>
    <property type="match status" value="1"/>
</dbReference>
<evidence type="ECO:0000256" key="5">
    <source>
        <dbReference type="ARBA" id="ARBA00022803"/>
    </source>
</evidence>
<dbReference type="GeneID" id="97604382"/>
<name>A0A831A5K2_ERWAM</name>
<dbReference type="Proteomes" id="UP000013111">
    <property type="component" value="Unassembled WGS sequence"/>
</dbReference>
<dbReference type="PRINTS" id="PR01441">
    <property type="entry name" value="CELLSNTHASEC"/>
</dbReference>
<feature type="domain" description="Cellulose synthase operon C C-terminal" evidence="7">
    <location>
        <begin position="1074"/>
        <end position="1364"/>
    </location>
</feature>
<protein>
    <submittedName>
        <fullName evidence="8">Cellulose synthase operon protein C</fullName>
        <ecNumber evidence="8">2.4.1.12</ecNumber>
    </submittedName>
</protein>
<dbReference type="InterPro" id="IPR011990">
    <property type="entry name" value="TPR-like_helical_dom_sf"/>
</dbReference>
<dbReference type="GO" id="GO:0016760">
    <property type="term" value="F:cellulose synthase (UDP-forming) activity"/>
    <property type="evidence" value="ECO:0007669"/>
    <property type="project" value="UniProtKB-EC"/>
</dbReference>
<accession>A0A831A5K2</accession>
<reference evidence="8 9" key="1">
    <citation type="submission" date="2012-11" db="EMBL/GenBank/DDBJ databases">
        <authorList>
            <person name="Linke B."/>
        </authorList>
    </citation>
    <scope>NUCLEOTIDE SEQUENCE [LARGE SCALE GENOMIC DNA]</scope>
    <source>
        <strain evidence="9">CFBP 1232</strain>
    </source>
</reference>
<organism evidence="8 9">
    <name type="scientific">Erwinia amylovora NBRC 12687 = CFBP 1232</name>
    <dbReference type="NCBI Taxonomy" id="1219359"/>
    <lineage>
        <taxon>Bacteria</taxon>
        <taxon>Pseudomonadati</taxon>
        <taxon>Pseudomonadota</taxon>
        <taxon>Gammaproteobacteria</taxon>
        <taxon>Enterobacterales</taxon>
        <taxon>Erwiniaceae</taxon>
        <taxon>Erwinia</taxon>
    </lineage>
</organism>
<dbReference type="InterPro" id="IPR003921">
    <property type="entry name" value="Cell_synth_C"/>
</dbReference>
<keyword evidence="8" id="KW-0328">Glycosyltransferase</keyword>
<keyword evidence="3" id="KW-0732">Signal</keyword>